<name>A0A811KW48_9BILA</name>
<comment type="caution">
    <text evidence="3">The sequence shown here is derived from an EMBL/GenBank/DDBJ whole genome shotgun (WGS) entry which is preliminary data.</text>
</comment>
<dbReference type="Proteomes" id="UP000783686">
    <property type="component" value="Unassembled WGS sequence"/>
</dbReference>
<dbReference type="PROSITE" id="PS51257">
    <property type="entry name" value="PROKAR_LIPOPROTEIN"/>
    <property type="match status" value="1"/>
</dbReference>
<evidence type="ECO:0000256" key="1">
    <source>
        <dbReference type="SAM" id="SignalP"/>
    </source>
</evidence>
<keyword evidence="4" id="KW-1185">Reference proteome</keyword>
<dbReference type="OrthoDB" id="5858182at2759"/>
<evidence type="ECO:0000259" key="2">
    <source>
        <dbReference type="Pfam" id="PF04155"/>
    </source>
</evidence>
<dbReference type="EMBL" id="CAJFDH010000004">
    <property type="protein sequence ID" value="CAD5219664.1"/>
    <property type="molecule type" value="Genomic_DNA"/>
</dbReference>
<gene>
    <name evidence="3" type="ORF">BOKJ2_LOCUS8557</name>
</gene>
<dbReference type="PRINTS" id="PR01217">
    <property type="entry name" value="PRICHEXTENSN"/>
</dbReference>
<keyword evidence="1" id="KW-0732">Signal</keyword>
<dbReference type="EMBL" id="CAJFCW020000004">
    <property type="protein sequence ID" value="CAG9112754.1"/>
    <property type="molecule type" value="Genomic_DNA"/>
</dbReference>
<feature type="chain" id="PRO_5035681689" description="Ground-like domain-containing protein" evidence="1">
    <location>
        <begin position="18"/>
        <end position="231"/>
    </location>
</feature>
<evidence type="ECO:0000313" key="4">
    <source>
        <dbReference type="Proteomes" id="UP000614601"/>
    </source>
</evidence>
<dbReference type="AlphaFoldDB" id="A0A811KW48"/>
<dbReference type="Pfam" id="PF04155">
    <property type="entry name" value="Ground-like"/>
    <property type="match status" value="1"/>
</dbReference>
<accession>A0A811KW48</accession>
<sequence length="231" mass="24457">MRSWLATLLSFSGITLAVGGGYAMGGGCGCGLPPPPPPCPPPPPMPICPPPPPPCPPPPICPPTFCPPPPICPPPLPPPPPPMCPPPPPPSPCGYQTAMLPYQPPPQPSYQVAPSNDCCCQCGSPCRFRGRARTHGARIFSALAAEVDEDPTCNNEKLRNIITENIDKDPTISKRAIQSAAEEKLFAKINVICGKEDFSYVIYTDTYCQATVGEVTCYAFRPLGPGPAEEN</sequence>
<reference evidence="3" key="1">
    <citation type="submission" date="2020-09" db="EMBL/GenBank/DDBJ databases">
        <authorList>
            <person name="Kikuchi T."/>
        </authorList>
    </citation>
    <scope>NUCLEOTIDE SEQUENCE</scope>
    <source>
        <strain evidence="3">SH1</strain>
    </source>
</reference>
<proteinExistence type="predicted"/>
<feature type="domain" description="Ground-like" evidence="2">
    <location>
        <begin position="150"/>
        <end position="220"/>
    </location>
</feature>
<feature type="signal peptide" evidence="1">
    <location>
        <begin position="1"/>
        <end position="17"/>
    </location>
</feature>
<dbReference type="Proteomes" id="UP000614601">
    <property type="component" value="Unassembled WGS sequence"/>
</dbReference>
<organism evidence="3 4">
    <name type="scientific">Bursaphelenchus okinawaensis</name>
    <dbReference type="NCBI Taxonomy" id="465554"/>
    <lineage>
        <taxon>Eukaryota</taxon>
        <taxon>Metazoa</taxon>
        <taxon>Ecdysozoa</taxon>
        <taxon>Nematoda</taxon>
        <taxon>Chromadorea</taxon>
        <taxon>Rhabditida</taxon>
        <taxon>Tylenchina</taxon>
        <taxon>Tylenchomorpha</taxon>
        <taxon>Aphelenchoidea</taxon>
        <taxon>Aphelenchoididae</taxon>
        <taxon>Bursaphelenchus</taxon>
    </lineage>
</organism>
<evidence type="ECO:0000313" key="3">
    <source>
        <dbReference type="EMBL" id="CAD5219664.1"/>
    </source>
</evidence>
<dbReference type="InterPro" id="IPR007284">
    <property type="entry name" value="Ground-like_dom"/>
</dbReference>
<protein>
    <recommendedName>
        <fullName evidence="2">Ground-like domain-containing protein</fullName>
    </recommendedName>
</protein>